<sequence length="202" mass="22250">MFNGFLPALMVQLLAGPTVHRLHRTDSHKMQNPFQPSRSIDRQLGIASVSIRSVLLASVATFVIALFCAALAGIFIVIFGPSLSNAEGDATLLFDAIFFPAFVWLPFLLCGYIAGRIAGRNHVAHGLYAGCVYLVVNIAMSIPWRFDNPYFWTHVLSCVLIVPLALLGGKLAERLREIRPGTTTSTGLSFQRTSPLRRRPLR</sequence>
<feature type="transmembrane region" description="Helical" evidence="2">
    <location>
        <begin position="150"/>
        <end position="169"/>
    </location>
</feature>
<dbReference type="AlphaFoldDB" id="A0A5C6EII8"/>
<comment type="caution">
    <text evidence="3">The sequence shown here is derived from an EMBL/GenBank/DDBJ whole genome shotgun (WGS) entry which is preliminary data.</text>
</comment>
<feature type="transmembrane region" description="Helical" evidence="2">
    <location>
        <begin position="126"/>
        <end position="144"/>
    </location>
</feature>
<feature type="transmembrane region" description="Helical" evidence="2">
    <location>
        <begin position="92"/>
        <end position="114"/>
    </location>
</feature>
<dbReference type="Proteomes" id="UP000318288">
    <property type="component" value="Unassembled WGS sequence"/>
</dbReference>
<feature type="transmembrane region" description="Helical" evidence="2">
    <location>
        <begin position="54"/>
        <end position="80"/>
    </location>
</feature>
<evidence type="ECO:0000313" key="4">
    <source>
        <dbReference type="Proteomes" id="UP000318288"/>
    </source>
</evidence>
<keyword evidence="4" id="KW-1185">Reference proteome</keyword>
<name>A0A5C6EII8_9BACT</name>
<proteinExistence type="predicted"/>
<feature type="compositionally biased region" description="Polar residues" evidence="1">
    <location>
        <begin position="183"/>
        <end position="194"/>
    </location>
</feature>
<organism evidence="3 4">
    <name type="scientific">Rubripirellula tenax</name>
    <dbReference type="NCBI Taxonomy" id="2528015"/>
    <lineage>
        <taxon>Bacteria</taxon>
        <taxon>Pseudomonadati</taxon>
        <taxon>Planctomycetota</taxon>
        <taxon>Planctomycetia</taxon>
        <taxon>Pirellulales</taxon>
        <taxon>Pirellulaceae</taxon>
        <taxon>Rubripirellula</taxon>
    </lineage>
</organism>
<evidence type="ECO:0000256" key="2">
    <source>
        <dbReference type="SAM" id="Phobius"/>
    </source>
</evidence>
<evidence type="ECO:0000313" key="3">
    <source>
        <dbReference type="EMBL" id="TWU48872.1"/>
    </source>
</evidence>
<keyword evidence="2" id="KW-1133">Transmembrane helix</keyword>
<evidence type="ECO:0000256" key="1">
    <source>
        <dbReference type="SAM" id="MobiDB-lite"/>
    </source>
</evidence>
<protein>
    <submittedName>
        <fullName evidence="3">Uncharacterized protein</fullName>
    </submittedName>
</protein>
<accession>A0A5C6EII8</accession>
<feature type="region of interest" description="Disordered" evidence="1">
    <location>
        <begin position="183"/>
        <end position="202"/>
    </location>
</feature>
<gene>
    <name evidence="3" type="ORF">Poly51_47760</name>
</gene>
<reference evidence="3 4" key="1">
    <citation type="submission" date="2019-02" db="EMBL/GenBank/DDBJ databases">
        <title>Deep-cultivation of Planctomycetes and their phenomic and genomic characterization uncovers novel biology.</title>
        <authorList>
            <person name="Wiegand S."/>
            <person name="Jogler M."/>
            <person name="Boedeker C."/>
            <person name="Pinto D."/>
            <person name="Vollmers J."/>
            <person name="Rivas-Marin E."/>
            <person name="Kohn T."/>
            <person name="Peeters S.H."/>
            <person name="Heuer A."/>
            <person name="Rast P."/>
            <person name="Oberbeckmann S."/>
            <person name="Bunk B."/>
            <person name="Jeske O."/>
            <person name="Meyerdierks A."/>
            <person name="Storesund J.E."/>
            <person name="Kallscheuer N."/>
            <person name="Luecker S."/>
            <person name="Lage O.M."/>
            <person name="Pohl T."/>
            <person name="Merkel B.J."/>
            <person name="Hornburger P."/>
            <person name="Mueller R.-W."/>
            <person name="Bruemmer F."/>
            <person name="Labrenz M."/>
            <person name="Spormann A.M."/>
            <person name="Op Den Camp H."/>
            <person name="Overmann J."/>
            <person name="Amann R."/>
            <person name="Jetten M.S.M."/>
            <person name="Mascher T."/>
            <person name="Medema M.H."/>
            <person name="Devos D.P."/>
            <person name="Kaster A.-K."/>
            <person name="Ovreas L."/>
            <person name="Rohde M."/>
            <person name="Galperin M.Y."/>
            <person name="Jogler C."/>
        </authorList>
    </citation>
    <scope>NUCLEOTIDE SEQUENCE [LARGE SCALE GENOMIC DNA]</scope>
    <source>
        <strain evidence="3 4">Poly51</strain>
    </source>
</reference>
<dbReference type="EMBL" id="SJPW01000006">
    <property type="protein sequence ID" value="TWU48872.1"/>
    <property type="molecule type" value="Genomic_DNA"/>
</dbReference>
<keyword evidence="2" id="KW-0472">Membrane</keyword>
<keyword evidence="2" id="KW-0812">Transmembrane</keyword>